<keyword evidence="2" id="KW-1185">Reference proteome</keyword>
<dbReference type="EMBL" id="CAJVPZ010012196">
    <property type="protein sequence ID" value="CAG8637514.1"/>
    <property type="molecule type" value="Genomic_DNA"/>
</dbReference>
<dbReference type="Proteomes" id="UP000789396">
    <property type="component" value="Unassembled WGS sequence"/>
</dbReference>
<accession>A0A9N9GZC7</accession>
<comment type="caution">
    <text evidence="1">The sequence shown here is derived from an EMBL/GenBank/DDBJ whole genome shotgun (WGS) entry which is preliminary data.</text>
</comment>
<feature type="non-terminal residue" evidence="1">
    <location>
        <position position="183"/>
    </location>
</feature>
<sequence length="183" mass="21018">MKTDPSTMRTNDRNIVIELEVEEEEAFVTPTARYQPYSTQKDQAMERYRFILLRPEAPIVPPVNVNPLQLVPQAPVALSVNVNPSQPIPEAPRITIERAQSWGRVPGAKIEKECRQNLPNLKQKREAENLLNNEIMIFARDTNDLDQTNLMVHEIDMGRSYQRIQKPLGLPNRHGSKKEWKAA</sequence>
<proteinExistence type="predicted"/>
<protein>
    <submittedName>
        <fullName evidence="1">10546_t:CDS:1</fullName>
    </submittedName>
</protein>
<organism evidence="1 2">
    <name type="scientific">Racocetra fulgida</name>
    <dbReference type="NCBI Taxonomy" id="60492"/>
    <lineage>
        <taxon>Eukaryota</taxon>
        <taxon>Fungi</taxon>
        <taxon>Fungi incertae sedis</taxon>
        <taxon>Mucoromycota</taxon>
        <taxon>Glomeromycotina</taxon>
        <taxon>Glomeromycetes</taxon>
        <taxon>Diversisporales</taxon>
        <taxon>Gigasporaceae</taxon>
        <taxon>Racocetra</taxon>
    </lineage>
</organism>
<reference evidence="1" key="1">
    <citation type="submission" date="2021-06" db="EMBL/GenBank/DDBJ databases">
        <authorList>
            <person name="Kallberg Y."/>
            <person name="Tangrot J."/>
            <person name="Rosling A."/>
        </authorList>
    </citation>
    <scope>NUCLEOTIDE SEQUENCE</scope>
    <source>
        <strain evidence="1">IN212</strain>
    </source>
</reference>
<evidence type="ECO:0000313" key="2">
    <source>
        <dbReference type="Proteomes" id="UP000789396"/>
    </source>
</evidence>
<evidence type="ECO:0000313" key="1">
    <source>
        <dbReference type="EMBL" id="CAG8637514.1"/>
    </source>
</evidence>
<dbReference type="AlphaFoldDB" id="A0A9N9GZC7"/>
<gene>
    <name evidence="1" type="ORF">RFULGI_LOCUS7956</name>
</gene>
<name>A0A9N9GZC7_9GLOM</name>